<comment type="caution">
    <text evidence="1">The sequence shown here is derived from an EMBL/GenBank/DDBJ whole genome shotgun (WGS) entry which is preliminary data.</text>
</comment>
<evidence type="ECO:0000313" key="2">
    <source>
        <dbReference type="Proteomes" id="UP000198900"/>
    </source>
</evidence>
<dbReference type="EMBL" id="FNDI01000014">
    <property type="protein sequence ID" value="SDI29215.1"/>
    <property type="molecule type" value="Genomic_DNA"/>
</dbReference>
<dbReference type="AlphaFoldDB" id="A0A7Z7BB27"/>
<proteinExistence type="predicted"/>
<protein>
    <submittedName>
        <fullName evidence="1">Uncharacterized protein</fullName>
    </submittedName>
</protein>
<sequence>MSLQGALATCLLHDAIMTVSRTRRGRDNRSVFLEGRGALCSTQVAVHAVRLLCDKTTHRQR</sequence>
<reference evidence="1" key="1">
    <citation type="submission" date="2016-10" db="EMBL/GenBank/DDBJ databases">
        <authorList>
            <person name="Varghese N."/>
            <person name="Submissions S."/>
        </authorList>
    </citation>
    <scope>NUCLEOTIDE SEQUENCE [LARGE SCALE GENOMIC DNA]</scope>
    <source>
        <strain evidence="1">YR281</strain>
    </source>
</reference>
<gene>
    <name evidence="1" type="ORF">SAMN04487926_114214</name>
</gene>
<name>A0A7Z7BB27_9BURK</name>
<dbReference type="Proteomes" id="UP000198900">
    <property type="component" value="Unassembled WGS sequence"/>
</dbReference>
<keyword evidence="2" id="KW-1185">Reference proteome</keyword>
<accession>A0A7Z7BB27</accession>
<evidence type="ECO:0000313" key="1">
    <source>
        <dbReference type="EMBL" id="SDI29215.1"/>
    </source>
</evidence>
<organism evidence="1 2">
    <name type="scientific">Paraburkholderia steynii</name>
    <dbReference type="NCBI Taxonomy" id="1245441"/>
    <lineage>
        <taxon>Bacteria</taxon>
        <taxon>Pseudomonadati</taxon>
        <taxon>Pseudomonadota</taxon>
        <taxon>Betaproteobacteria</taxon>
        <taxon>Burkholderiales</taxon>
        <taxon>Burkholderiaceae</taxon>
        <taxon>Paraburkholderia</taxon>
    </lineage>
</organism>